<dbReference type="GO" id="GO:0006508">
    <property type="term" value="P:proteolysis"/>
    <property type="evidence" value="ECO:0007669"/>
    <property type="project" value="UniProtKB-KW"/>
</dbReference>
<evidence type="ECO:0000256" key="7">
    <source>
        <dbReference type="ARBA" id="ARBA00023145"/>
    </source>
</evidence>
<evidence type="ECO:0000259" key="8">
    <source>
        <dbReference type="PROSITE" id="PS51695"/>
    </source>
</evidence>
<evidence type="ECO:0000256" key="1">
    <source>
        <dbReference type="ARBA" id="ARBA00001913"/>
    </source>
</evidence>
<dbReference type="PANTHER" id="PTHR14218">
    <property type="entry name" value="PROTEASE S8 TRIPEPTIDYL PEPTIDASE I CLN2"/>
    <property type="match status" value="1"/>
</dbReference>
<dbReference type="GO" id="GO:0008240">
    <property type="term" value="F:tripeptidyl-peptidase activity"/>
    <property type="evidence" value="ECO:0007669"/>
    <property type="project" value="TreeGrafter"/>
</dbReference>
<dbReference type="Proteomes" id="UP000052013">
    <property type="component" value="Unassembled WGS sequence"/>
</dbReference>
<keyword evidence="5" id="KW-0720">Serine protease</keyword>
<name>A0A0R1S4X6_9LACO</name>
<dbReference type="CDD" id="cd04056">
    <property type="entry name" value="Peptidases_S53"/>
    <property type="match status" value="1"/>
</dbReference>
<evidence type="ECO:0000256" key="6">
    <source>
        <dbReference type="ARBA" id="ARBA00022837"/>
    </source>
</evidence>
<dbReference type="Pfam" id="PF09286">
    <property type="entry name" value="Pro-kuma_activ"/>
    <property type="match status" value="1"/>
</dbReference>
<evidence type="ECO:0000256" key="3">
    <source>
        <dbReference type="ARBA" id="ARBA00022723"/>
    </source>
</evidence>
<dbReference type="InterPro" id="IPR030400">
    <property type="entry name" value="Sedolisin_dom"/>
</dbReference>
<keyword evidence="3" id="KW-0479">Metal-binding</keyword>
<keyword evidence="7" id="KW-0865">Zymogen</keyword>
<accession>A0A0R1S4X6</accession>
<keyword evidence="4" id="KW-0378">Hydrolase</keyword>
<reference evidence="9 10" key="1">
    <citation type="journal article" date="2015" name="Genome Announc.">
        <title>Expanding the biotechnology potential of lactobacilli through comparative genomics of 213 strains and associated genera.</title>
        <authorList>
            <person name="Sun Z."/>
            <person name="Harris H.M."/>
            <person name="McCann A."/>
            <person name="Guo C."/>
            <person name="Argimon S."/>
            <person name="Zhang W."/>
            <person name="Yang X."/>
            <person name="Jeffery I.B."/>
            <person name="Cooney J.C."/>
            <person name="Kagawa T.F."/>
            <person name="Liu W."/>
            <person name="Song Y."/>
            <person name="Salvetti E."/>
            <person name="Wrobel A."/>
            <person name="Rasinkangas P."/>
            <person name="Parkhill J."/>
            <person name="Rea M.C."/>
            <person name="O'Sullivan O."/>
            <person name="Ritari J."/>
            <person name="Douillard F.P."/>
            <person name="Paul Ross R."/>
            <person name="Yang R."/>
            <person name="Briner A.E."/>
            <person name="Felis G.E."/>
            <person name="de Vos W.M."/>
            <person name="Barrangou R."/>
            <person name="Klaenhammer T.R."/>
            <person name="Caufield P.W."/>
            <person name="Cui Y."/>
            <person name="Zhang H."/>
            <person name="O'Toole P.W."/>
        </authorList>
    </citation>
    <scope>NUCLEOTIDE SEQUENCE [LARGE SCALE GENOMIC DNA]</scope>
    <source>
        <strain evidence="9 10">DSM 14421</strain>
    </source>
</reference>
<dbReference type="EMBL" id="AZEY01000090">
    <property type="protein sequence ID" value="KRL64358.1"/>
    <property type="molecule type" value="Genomic_DNA"/>
</dbReference>
<dbReference type="InterPro" id="IPR000209">
    <property type="entry name" value="Peptidase_S8/S53_dom"/>
</dbReference>
<protein>
    <submittedName>
        <fullName evidence="9">Peptidase S53</fullName>
    </submittedName>
</protein>
<dbReference type="PROSITE" id="PS51695">
    <property type="entry name" value="SEDOLISIN"/>
    <property type="match status" value="1"/>
</dbReference>
<evidence type="ECO:0000313" key="9">
    <source>
        <dbReference type="EMBL" id="KRL64358.1"/>
    </source>
</evidence>
<dbReference type="InterPro" id="IPR015366">
    <property type="entry name" value="S53_propep"/>
</dbReference>
<dbReference type="PATRIC" id="fig|1423739.3.peg.915"/>
<dbReference type="Pfam" id="PF00082">
    <property type="entry name" value="Peptidase_S8"/>
    <property type="match status" value="1"/>
</dbReference>
<dbReference type="Gene3D" id="3.40.50.200">
    <property type="entry name" value="Peptidase S8/S53 domain"/>
    <property type="match status" value="1"/>
</dbReference>
<keyword evidence="6" id="KW-0106">Calcium</keyword>
<comment type="cofactor">
    <cofactor evidence="1">
        <name>Ca(2+)</name>
        <dbReference type="ChEBI" id="CHEBI:29108"/>
    </cofactor>
</comment>
<dbReference type="CDD" id="cd11377">
    <property type="entry name" value="Pro-peptidase_S53"/>
    <property type="match status" value="1"/>
</dbReference>
<evidence type="ECO:0000313" key="10">
    <source>
        <dbReference type="Proteomes" id="UP000052013"/>
    </source>
</evidence>
<organism evidence="9 10">
    <name type="scientific">Lentilactobacillus diolivorans DSM 14421</name>
    <dbReference type="NCBI Taxonomy" id="1423739"/>
    <lineage>
        <taxon>Bacteria</taxon>
        <taxon>Bacillati</taxon>
        <taxon>Bacillota</taxon>
        <taxon>Bacilli</taxon>
        <taxon>Lactobacillales</taxon>
        <taxon>Lactobacillaceae</taxon>
        <taxon>Lentilactobacillus</taxon>
    </lineage>
</organism>
<feature type="domain" description="Peptidase S53" evidence="8">
    <location>
        <begin position="219"/>
        <end position="647"/>
    </location>
</feature>
<dbReference type="SUPFAM" id="SSF54897">
    <property type="entry name" value="Protease propeptides/inhibitors"/>
    <property type="match status" value="1"/>
</dbReference>
<dbReference type="GO" id="GO:0004252">
    <property type="term" value="F:serine-type endopeptidase activity"/>
    <property type="evidence" value="ECO:0007669"/>
    <property type="project" value="InterPro"/>
</dbReference>
<gene>
    <name evidence="9" type="ORF">FC85_GL000867</name>
</gene>
<dbReference type="PANTHER" id="PTHR14218:SF15">
    <property type="entry name" value="TRIPEPTIDYL-PEPTIDASE 1"/>
    <property type="match status" value="1"/>
</dbReference>
<sequence>MRIEQFEGENEMWRFRWILASLATVLTLGIMSVSGSADVYSGVYGSIISTDAMRPDRLKENTTTSFDIVLRPKNESELYHQAADVNDPTKSAFKNYLTAAGVRQNYGQPESVTNEWRKFLRQKHLATHVYDNGLLMNVSGKVKYINRLFRINLNQATYHPNPLQFGKRRPVIPNRLAKMVWTILGMADHNQAHFFASTDVGLDAQTDNNASKMGDTSRFSKRYQVNQLYQRGLTGKGQTIGVITFGGAKRSDINHFWKHEGARTDNSRYLVRNVKGSLFDSSAVDNQNQEATMDIEYAGSVAPEARVKMYRVKSGVPTIMNLVNAYATALDDNQASALSCSWGLGTNRYYQILNQRRVISPKYLQVLNLILAQAALQGVSNFVASGDNGALNYTVVGVSGSRVLLDRSTDDADPFATSPWVTSVGGTTLPFSSQFKPAGTNLGTVTVNKERSWGTDYDWPVLQAHPSLFAKMPELLPSIGIGGGGGFSHLYATPDYQKGVPGINTFRARQYFSQLNQPIYNQPLLSGTDGGRNYPDVAANADPNTGYMVYQHAKAGDSWISSGGTSIVAPQFAAVTALINSQENSTRMGFWNPQIYQLADQSDSPFTPLNDSDNNSNLYYTGQSNTVYNQASGLGTINFAKLAGSYR</sequence>
<dbReference type="AlphaFoldDB" id="A0A0R1S4X6"/>
<comment type="caution">
    <text evidence="9">The sequence shown here is derived from an EMBL/GenBank/DDBJ whole genome shotgun (WGS) entry which is preliminary data.</text>
</comment>
<evidence type="ECO:0000256" key="5">
    <source>
        <dbReference type="ARBA" id="ARBA00022825"/>
    </source>
</evidence>
<dbReference type="GO" id="GO:0046872">
    <property type="term" value="F:metal ion binding"/>
    <property type="evidence" value="ECO:0007669"/>
    <property type="project" value="UniProtKB-KW"/>
</dbReference>
<dbReference type="SMART" id="SM00944">
    <property type="entry name" value="Pro-kuma_activ"/>
    <property type="match status" value="1"/>
</dbReference>
<dbReference type="InterPro" id="IPR036852">
    <property type="entry name" value="Peptidase_S8/S53_dom_sf"/>
</dbReference>
<keyword evidence="2" id="KW-0645">Protease</keyword>
<evidence type="ECO:0000256" key="4">
    <source>
        <dbReference type="ARBA" id="ARBA00022801"/>
    </source>
</evidence>
<evidence type="ECO:0000256" key="2">
    <source>
        <dbReference type="ARBA" id="ARBA00022670"/>
    </source>
</evidence>
<proteinExistence type="predicted"/>
<dbReference type="STRING" id="1423739.FC85_GL000867"/>
<dbReference type="SUPFAM" id="SSF52743">
    <property type="entry name" value="Subtilisin-like"/>
    <property type="match status" value="1"/>
</dbReference>
<dbReference type="InterPro" id="IPR050819">
    <property type="entry name" value="Tripeptidyl-peptidase_I"/>
</dbReference>